<evidence type="ECO:0000313" key="7">
    <source>
        <dbReference type="Proteomes" id="UP000646365"/>
    </source>
</evidence>
<dbReference type="AlphaFoldDB" id="A0A8J3E4Q1"/>
<dbReference type="InterPro" id="IPR008254">
    <property type="entry name" value="Flavodoxin/NO_synth"/>
</dbReference>
<evidence type="ECO:0000313" key="6">
    <source>
        <dbReference type="EMBL" id="GGF29158.1"/>
    </source>
</evidence>
<dbReference type="RefSeq" id="WP_189048829.1">
    <property type="nucleotide sequence ID" value="NZ_BMJQ01000010.1"/>
</dbReference>
<dbReference type="Pfam" id="PF00258">
    <property type="entry name" value="Flavodoxin_1"/>
    <property type="match status" value="1"/>
</dbReference>
<dbReference type="SUPFAM" id="SSF52218">
    <property type="entry name" value="Flavoproteins"/>
    <property type="match status" value="1"/>
</dbReference>
<dbReference type="PRINTS" id="PR00369">
    <property type="entry name" value="FLAVODOXIN"/>
</dbReference>
<evidence type="ECO:0000256" key="1">
    <source>
        <dbReference type="ARBA" id="ARBA00001917"/>
    </source>
</evidence>
<dbReference type="PANTHER" id="PTHR19384:SF128">
    <property type="entry name" value="NADPH OXIDOREDUCTASE A"/>
    <property type="match status" value="1"/>
</dbReference>
<keyword evidence="4" id="KW-0249">Electron transport</keyword>
<dbReference type="PANTHER" id="PTHR19384">
    <property type="entry name" value="NITRIC OXIDE SYNTHASE-RELATED"/>
    <property type="match status" value="1"/>
</dbReference>
<dbReference type="GO" id="GO:0050660">
    <property type="term" value="F:flavin adenine dinucleotide binding"/>
    <property type="evidence" value="ECO:0007669"/>
    <property type="project" value="TreeGrafter"/>
</dbReference>
<dbReference type="InterPro" id="IPR029039">
    <property type="entry name" value="Flavoprotein-like_sf"/>
</dbReference>
<evidence type="ECO:0000256" key="2">
    <source>
        <dbReference type="ARBA" id="ARBA00022630"/>
    </source>
</evidence>
<dbReference type="Proteomes" id="UP000646365">
    <property type="component" value="Unassembled WGS sequence"/>
</dbReference>
<dbReference type="PROSITE" id="PS50902">
    <property type="entry name" value="FLAVODOXIN_LIKE"/>
    <property type="match status" value="1"/>
</dbReference>
<proteinExistence type="predicted"/>
<dbReference type="InterPro" id="IPR001094">
    <property type="entry name" value="Flavdoxin-like"/>
</dbReference>
<organism evidence="6 7">
    <name type="scientific">Aliidongia dinghuensis</name>
    <dbReference type="NCBI Taxonomy" id="1867774"/>
    <lineage>
        <taxon>Bacteria</taxon>
        <taxon>Pseudomonadati</taxon>
        <taxon>Pseudomonadota</taxon>
        <taxon>Alphaproteobacteria</taxon>
        <taxon>Rhodospirillales</taxon>
        <taxon>Dongiaceae</taxon>
        <taxon>Aliidongia</taxon>
    </lineage>
</organism>
<comment type="caution">
    <text evidence="6">The sequence shown here is derived from an EMBL/GenBank/DDBJ whole genome shotgun (WGS) entry which is preliminary data.</text>
</comment>
<comment type="cofactor">
    <cofactor evidence="1">
        <name>FMN</name>
        <dbReference type="ChEBI" id="CHEBI:58210"/>
    </cofactor>
</comment>
<gene>
    <name evidence="6" type="ORF">GCM10011611_39020</name>
</gene>
<feature type="domain" description="Flavodoxin-like" evidence="5">
    <location>
        <begin position="5"/>
        <end position="147"/>
    </location>
</feature>
<keyword evidence="2" id="KW-0285">Flavoprotein</keyword>
<evidence type="ECO:0000259" key="5">
    <source>
        <dbReference type="PROSITE" id="PS50902"/>
    </source>
</evidence>
<dbReference type="GO" id="GO:0016491">
    <property type="term" value="F:oxidoreductase activity"/>
    <property type="evidence" value="ECO:0007669"/>
    <property type="project" value="TreeGrafter"/>
</dbReference>
<keyword evidence="4" id="KW-0813">Transport</keyword>
<dbReference type="Gene3D" id="3.40.50.360">
    <property type="match status" value="1"/>
</dbReference>
<reference evidence="6" key="2">
    <citation type="submission" date="2020-09" db="EMBL/GenBank/DDBJ databases">
        <authorList>
            <person name="Sun Q."/>
            <person name="Zhou Y."/>
        </authorList>
    </citation>
    <scope>NUCLEOTIDE SEQUENCE</scope>
    <source>
        <strain evidence="6">CGMCC 1.15725</strain>
    </source>
</reference>
<sequence length="158" mass="16533">MTVDITILVGTMTGTAELVAEEVQAALEGAGHAAHTQAMDGLGIDVFERGGAFLIVTSTYGNGDVPDNAQAFFAALEVARPDLSGVSFGIVALGDRTYKTTYCEGGRKFARLLAELGARRIGEPLLHDASAGTMPEEIAADWVVGWVDEHLAPAPVMT</sequence>
<evidence type="ECO:0000256" key="4">
    <source>
        <dbReference type="ARBA" id="ARBA00022982"/>
    </source>
</evidence>
<dbReference type="GO" id="GO:0005829">
    <property type="term" value="C:cytosol"/>
    <property type="evidence" value="ECO:0007669"/>
    <property type="project" value="TreeGrafter"/>
</dbReference>
<dbReference type="GO" id="GO:0010181">
    <property type="term" value="F:FMN binding"/>
    <property type="evidence" value="ECO:0007669"/>
    <property type="project" value="InterPro"/>
</dbReference>
<keyword evidence="7" id="KW-1185">Reference proteome</keyword>
<reference evidence="6" key="1">
    <citation type="journal article" date="2014" name="Int. J. Syst. Evol. Microbiol.">
        <title>Complete genome sequence of Corynebacterium casei LMG S-19264T (=DSM 44701T), isolated from a smear-ripened cheese.</title>
        <authorList>
            <consortium name="US DOE Joint Genome Institute (JGI-PGF)"/>
            <person name="Walter F."/>
            <person name="Albersmeier A."/>
            <person name="Kalinowski J."/>
            <person name="Ruckert C."/>
        </authorList>
    </citation>
    <scope>NUCLEOTIDE SEQUENCE</scope>
    <source>
        <strain evidence="6">CGMCC 1.15725</strain>
    </source>
</reference>
<name>A0A8J3E4Q1_9PROT</name>
<evidence type="ECO:0000256" key="3">
    <source>
        <dbReference type="ARBA" id="ARBA00022643"/>
    </source>
</evidence>
<dbReference type="EMBL" id="BMJQ01000010">
    <property type="protein sequence ID" value="GGF29158.1"/>
    <property type="molecule type" value="Genomic_DNA"/>
</dbReference>
<accession>A0A8J3E4Q1</accession>
<keyword evidence="3" id="KW-0288">FMN</keyword>
<protein>
    <submittedName>
        <fullName evidence="6">Sulfite reductase</fullName>
    </submittedName>
</protein>